<evidence type="ECO:0000313" key="1">
    <source>
        <dbReference type="EMBL" id="CAF0915560.1"/>
    </source>
</evidence>
<evidence type="ECO:0008006" key="3">
    <source>
        <dbReference type="Google" id="ProtNLM"/>
    </source>
</evidence>
<dbReference type="EMBL" id="CAJNOC010002150">
    <property type="protein sequence ID" value="CAF0915560.1"/>
    <property type="molecule type" value="Genomic_DNA"/>
</dbReference>
<dbReference type="Proteomes" id="UP000663879">
    <property type="component" value="Unassembled WGS sequence"/>
</dbReference>
<gene>
    <name evidence="1" type="ORF">OXX778_LOCUS12128</name>
</gene>
<keyword evidence="2" id="KW-1185">Reference proteome</keyword>
<sequence>MLFGVANLFATITVHWPSLKISWRCIDKNCRGGCYTYTDKFGESCEVWVTNSEHIDIPDPTKFVNLEHYDALRQVINRSKDKVKPDYPIEPTCLKSFEFPQFLTKTIQTSFLRWDITPKPFNQVYSIHALDNGQCLVEVYCLLPRKSQKLYERVWSKIKEALEGLPLSITCDFEKAFINACVKIFPGMKSMLISHPLVYALVDAFRREQKLISNRLLKVNTGVVYRRKPAYDLLDERIRNA</sequence>
<reference evidence="1" key="1">
    <citation type="submission" date="2021-02" db="EMBL/GenBank/DDBJ databases">
        <authorList>
            <person name="Nowell W R."/>
        </authorList>
    </citation>
    <scope>NUCLEOTIDE SEQUENCE</scope>
    <source>
        <strain evidence="1">Ploen Becks lab</strain>
    </source>
</reference>
<name>A0A814AP39_9BILA</name>
<dbReference type="AlphaFoldDB" id="A0A814AP39"/>
<accession>A0A814AP39</accession>
<proteinExistence type="predicted"/>
<organism evidence="1 2">
    <name type="scientific">Brachionus calyciflorus</name>
    <dbReference type="NCBI Taxonomy" id="104777"/>
    <lineage>
        <taxon>Eukaryota</taxon>
        <taxon>Metazoa</taxon>
        <taxon>Spiralia</taxon>
        <taxon>Gnathifera</taxon>
        <taxon>Rotifera</taxon>
        <taxon>Eurotatoria</taxon>
        <taxon>Monogononta</taxon>
        <taxon>Pseudotrocha</taxon>
        <taxon>Ploima</taxon>
        <taxon>Brachionidae</taxon>
        <taxon>Brachionus</taxon>
    </lineage>
</organism>
<protein>
    <recommendedName>
        <fullName evidence="3">MULE transposase domain-containing protein</fullName>
    </recommendedName>
</protein>
<dbReference type="OrthoDB" id="6145089at2759"/>
<comment type="caution">
    <text evidence="1">The sequence shown here is derived from an EMBL/GenBank/DDBJ whole genome shotgun (WGS) entry which is preliminary data.</text>
</comment>
<evidence type="ECO:0000313" key="2">
    <source>
        <dbReference type="Proteomes" id="UP000663879"/>
    </source>
</evidence>